<sequence>MKKNWIAVFGITLLLASCSQPQRENIDFEEWGKYWFQGQAEISSFDLTQYRYGEPREGEAVLIFVTEDFSRKNQVKLDDPEASKKDKVSVLKMNQTRNFNTGIYPYNMMLSAFTPTKENSRGLKFTASSQEWCGHTFTQVNLKKGENYSGQIFSYFESEGDHSFSFSGLAEDDLWNLIRINPNEIPLGGVQVFPSLIYQRLSHQEMKSEEAFIRIQDISTQRRQLELTYGSGKRTLRIDFEKEFPFQIMGWEELETKEDGKQEITKAVRKGLKMLDYWKKNKLEDAFLREELKLK</sequence>
<keyword evidence="2" id="KW-1185">Reference proteome</keyword>
<organism evidence="1 2">
    <name type="scientific">Rhodonellum ikkaensis</name>
    <dbReference type="NCBI Taxonomy" id="336829"/>
    <lineage>
        <taxon>Bacteria</taxon>
        <taxon>Pseudomonadati</taxon>
        <taxon>Bacteroidota</taxon>
        <taxon>Cytophagia</taxon>
        <taxon>Cytophagales</taxon>
        <taxon>Cytophagaceae</taxon>
        <taxon>Rhodonellum</taxon>
    </lineage>
</organism>
<name>A0A1H3T1H4_9BACT</name>
<gene>
    <name evidence="1" type="ORF">SAMN05444412_11472</name>
</gene>
<accession>A0A1H3T1H4</accession>
<evidence type="ECO:0000313" key="2">
    <source>
        <dbReference type="Proteomes" id="UP000199663"/>
    </source>
</evidence>
<dbReference type="Proteomes" id="UP000199663">
    <property type="component" value="Unassembled WGS sequence"/>
</dbReference>
<reference evidence="1 2" key="1">
    <citation type="submission" date="2016-10" db="EMBL/GenBank/DDBJ databases">
        <authorList>
            <person name="Varghese N."/>
            <person name="Submissions S."/>
        </authorList>
    </citation>
    <scope>NUCLEOTIDE SEQUENCE [LARGE SCALE GENOMIC DNA]</scope>
    <source>
        <strain evidence="1 2">DSM 17997</strain>
    </source>
</reference>
<dbReference type="EMBL" id="FNQC01000014">
    <property type="protein sequence ID" value="SDZ43179.1"/>
    <property type="molecule type" value="Genomic_DNA"/>
</dbReference>
<evidence type="ECO:0000313" key="1">
    <source>
        <dbReference type="EMBL" id="SDZ43179.1"/>
    </source>
</evidence>
<dbReference type="PROSITE" id="PS51257">
    <property type="entry name" value="PROKAR_LIPOPROTEIN"/>
    <property type="match status" value="1"/>
</dbReference>
<dbReference type="RefSeq" id="WP_019599240.1">
    <property type="nucleotide sequence ID" value="NZ_FNQC01000014.1"/>
</dbReference>
<evidence type="ECO:0008006" key="3">
    <source>
        <dbReference type="Google" id="ProtNLM"/>
    </source>
</evidence>
<proteinExistence type="predicted"/>
<comment type="caution">
    <text evidence="1">The sequence shown here is derived from an EMBL/GenBank/DDBJ whole genome shotgun (WGS) entry which is preliminary data.</text>
</comment>
<protein>
    <recommendedName>
        <fullName evidence="3">Septum formation inhibitor Maf</fullName>
    </recommendedName>
</protein>